<dbReference type="PANTHER" id="PTHR45720:SF6">
    <property type="entry name" value="CHLORIDE CHANNEL PROTEIN 2"/>
    <property type="match status" value="1"/>
</dbReference>
<dbReference type="Gene3D" id="1.10.3080.10">
    <property type="entry name" value="Clc chloride channel"/>
    <property type="match status" value="1"/>
</dbReference>
<evidence type="ECO:0000259" key="25">
    <source>
        <dbReference type="PROSITE" id="PS51379"/>
    </source>
</evidence>
<dbReference type="Gene3D" id="3.10.580.10">
    <property type="entry name" value="CBS-domain"/>
    <property type="match status" value="2"/>
</dbReference>
<feature type="region of interest" description="Disordered" evidence="23">
    <location>
        <begin position="862"/>
        <end position="903"/>
    </location>
</feature>
<evidence type="ECO:0000256" key="13">
    <source>
        <dbReference type="ARBA" id="ARBA00023018"/>
    </source>
</evidence>
<feature type="transmembrane region" description="Helical" evidence="24">
    <location>
        <begin position="498"/>
        <end position="521"/>
    </location>
</feature>
<dbReference type="SUPFAM" id="SSF54631">
    <property type="entry name" value="CBS-domain pair"/>
    <property type="match status" value="1"/>
</dbReference>
<keyword evidence="15" id="KW-0129">CBS domain</keyword>
<evidence type="ECO:0000256" key="22">
    <source>
        <dbReference type="ARBA" id="ARBA00046437"/>
    </source>
</evidence>
<dbReference type="Proteomes" id="UP000694403">
    <property type="component" value="Unplaced"/>
</dbReference>
<feature type="transmembrane region" description="Helical" evidence="24">
    <location>
        <begin position="318"/>
        <end position="340"/>
    </location>
</feature>
<evidence type="ECO:0000256" key="7">
    <source>
        <dbReference type="ARBA" id="ARBA00022475"/>
    </source>
</evidence>
<evidence type="ECO:0000256" key="11">
    <source>
        <dbReference type="ARBA" id="ARBA00022882"/>
    </source>
</evidence>
<evidence type="ECO:0000256" key="21">
    <source>
        <dbReference type="ARBA" id="ARBA00036895"/>
    </source>
</evidence>
<dbReference type="GO" id="GO:0034707">
    <property type="term" value="C:chloride channel complex"/>
    <property type="evidence" value="ECO:0007669"/>
    <property type="project" value="UniProtKB-KW"/>
</dbReference>
<evidence type="ECO:0000256" key="6">
    <source>
        <dbReference type="ARBA" id="ARBA00022448"/>
    </source>
</evidence>
<name>A0A8C3XNK5_CHESE</name>
<keyword evidence="6" id="KW-0813">Transport</keyword>
<feature type="transmembrane region" description="Helical" evidence="24">
    <location>
        <begin position="134"/>
        <end position="156"/>
    </location>
</feature>
<keyword evidence="9 24" id="KW-0812">Transmembrane</keyword>
<comment type="subunit">
    <text evidence="22">Homodimer. Interacts with auxiliary subunit HEPACAM.</text>
</comment>
<dbReference type="FunFam" id="1.10.3080.10:FF:000002">
    <property type="entry name" value="Chloride channel 2c"/>
    <property type="match status" value="1"/>
</dbReference>
<evidence type="ECO:0000256" key="20">
    <source>
        <dbReference type="ARBA" id="ARBA00023273"/>
    </source>
</evidence>
<evidence type="ECO:0000256" key="17">
    <source>
        <dbReference type="ARBA" id="ARBA00023173"/>
    </source>
</evidence>
<feature type="domain" description="4Fe-4S ferredoxin-type" evidence="25">
    <location>
        <begin position="57"/>
        <end position="86"/>
    </location>
</feature>
<reference evidence="26" key="1">
    <citation type="submission" date="2025-08" db="UniProtKB">
        <authorList>
            <consortium name="Ensembl"/>
        </authorList>
    </citation>
    <scope>IDENTIFICATION</scope>
</reference>
<dbReference type="FunFam" id="3.10.580.10:FF:000019">
    <property type="entry name" value="Chloride voltage-gated channel 2"/>
    <property type="match status" value="1"/>
</dbReference>
<evidence type="ECO:0000256" key="16">
    <source>
        <dbReference type="ARBA" id="ARBA00023136"/>
    </source>
</evidence>
<keyword evidence="11" id="KW-0407">Ion channel</keyword>
<evidence type="ECO:0000256" key="12">
    <source>
        <dbReference type="ARBA" id="ARBA00022989"/>
    </source>
</evidence>
<keyword evidence="27" id="KW-1185">Reference proteome</keyword>
<feature type="transmembrane region" description="Helical" evidence="24">
    <location>
        <begin position="361"/>
        <end position="380"/>
    </location>
</feature>
<evidence type="ECO:0000256" key="4">
    <source>
        <dbReference type="ARBA" id="ARBA00005423"/>
    </source>
</evidence>
<comment type="catalytic activity">
    <reaction evidence="21">
        <text>thiocyanate(in) = thiocyanate(out)</text>
        <dbReference type="Rhea" id="RHEA:75347"/>
        <dbReference type="ChEBI" id="CHEBI:18022"/>
    </reaction>
</comment>
<feature type="transmembrane region" description="Helical" evidence="24">
    <location>
        <begin position="88"/>
        <end position="113"/>
    </location>
</feature>
<feature type="transmembrane region" description="Helical" evidence="24">
    <location>
        <begin position="236"/>
        <end position="260"/>
    </location>
</feature>
<feature type="compositionally biased region" description="Low complexity" evidence="23">
    <location>
        <begin position="731"/>
        <end position="742"/>
    </location>
</feature>
<dbReference type="InterPro" id="IPR014743">
    <property type="entry name" value="Cl-channel_core"/>
</dbReference>
<proteinExistence type="inferred from homology"/>
<keyword evidence="17" id="KW-0869">Chloride channel</keyword>
<keyword evidence="19" id="KW-0628">Postsynaptic cell membrane</keyword>
<accession>A0A8C3XNK5</accession>
<sequence>SLGAAPPAAGKGLELGGPMYGRYTQDLGAFAKDEAARIRRQQERWKAFPKERARGPELLEYDQSRCARCRICTVRCQKFLISKVGEDWIFLILLGLLMALVSWAMDFAIATCLQAQKWMYGGLDTNIFLQYMAWITYPVVLITFSAGFTQILAPQAVGSGIPEMKTILRGVVLKEYLTLKTFVAKVIGLTCALGSGMPLGKEGPFVHIASMCAALLSKFLSLFGGIYENESRNIEMLAAACAVGVGCCFAAPIGGVLFSIEVTSTFFAVRNYWRGFFAATFSAFIFRVLAVWNKDEETITALFKTRFRMDFPFDLQELPAFAVIGIASGFGGALFVYLNRKIVQFMRKQKTINRFLMKKRLLFPALVTLLISTLTFPPGFGQFMAGQLSQKDTLVTLFDNRTWAKQGLAEEFEYIGISEAWKHPHANVFVTLVVFILMKFWMSALATTIPVPCGTFMPVFVIGAAFGRLVGESMAAWFPDGIHTNSNTYRIVPGGYAVVGAAALSGAVTHTVSTAVIVFELTGQISHILPVMIAVILANAVAQSLQPSLYDSIIRIKKLPYLPELGWGHQEKYNVRVEDIMVRDVRYVTLNCKYRDLQEVLYRTKLKSLALVESAESMILLGSIERAQVAALLSSQLGYQRRLQYMQERAQAGTTSGAEKPQDEAGHRASDTGVRFQVRGRGQHGDRGWADSRKPLKPALKRAPSSLVESPTGDPEHSGIALKSLFCTGTATEPAEAENSAPPEKRKPKRVRISVAVSVCRASANHRPGATLPHTIMEWEEQQLDQPVNFNNSKIDPAPFQLVERTSLHKTHTIFSLLGVDHAYVTSIGRLVGMVSLKELRKAIEGSVTAKGVKVRPPLASFRDSTASSSETETTDIHQLWDRRQRLSIPRESSPSETDDKCQ</sequence>
<feature type="compositionally biased region" description="Basic and acidic residues" evidence="23">
    <location>
        <begin position="660"/>
        <end position="670"/>
    </location>
</feature>
<evidence type="ECO:0000256" key="23">
    <source>
        <dbReference type="SAM" id="MobiDB-lite"/>
    </source>
</evidence>
<evidence type="ECO:0000256" key="5">
    <source>
        <dbReference type="ARBA" id="ARBA00017377"/>
    </source>
</evidence>
<feature type="compositionally biased region" description="Basic and acidic residues" evidence="23">
    <location>
        <begin position="875"/>
        <end position="885"/>
    </location>
</feature>
<evidence type="ECO:0000256" key="14">
    <source>
        <dbReference type="ARBA" id="ARBA00023065"/>
    </source>
</evidence>
<evidence type="ECO:0000256" key="2">
    <source>
        <dbReference type="ARBA" id="ARBA00004489"/>
    </source>
</evidence>
<keyword evidence="13" id="KW-0770">Synapse</keyword>
<evidence type="ECO:0000313" key="27">
    <source>
        <dbReference type="Proteomes" id="UP000694403"/>
    </source>
</evidence>
<dbReference type="InterPro" id="IPR001807">
    <property type="entry name" value="ClC"/>
</dbReference>
<dbReference type="GO" id="GO:0016323">
    <property type="term" value="C:basolateral plasma membrane"/>
    <property type="evidence" value="ECO:0007669"/>
    <property type="project" value="UniProtKB-SubCell"/>
</dbReference>
<dbReference type="PROSITE" id="PS51379">
    <property type="entry name" value="4FE4S_FER_2"/>
    <property type="match status" value="1"/>
</dbReference>
<dbReference type="GO" id="GO:0005247">
    <property type="term" value="F:voltage-gated chloride channel activity"/>
    <property type="evidence" value="ECO:0007669"/>
    <property type="project" value="InterPro"/>
</dbReference>
<dbReference type="InterPro" id="IPR050970">
    <property type="entry name" value="Cl_channel_volt-gated"/>
</dbReference>
<dbReference type="SUPFAM" id="SSF81340">
    <property type="entry name" value="Clc chloride channel"/>
    <property type="match status" value="1"/>
</dbReference>
<evidence type="ECO:0000256" key="15">
    <source>
        <dbReference type="ARBA" id="ARBA00023122"/>
    </source>
</evidence>
<feature type="compositionally biased region" description="Basic and acidic residues" evidence="23">
    <location>
        <begin position="683"/>
        <end position="694"/>
    </location>
</feature>
<feature type="transmembrane region" description="Helical" evidence="24">
    <location>
        <begin position="456"/>
        <end position="478"/>
    </location>
</feature>
<organism evidence="26 27">
    <name type="scientific">Chelydra serpentina</name>
    <name type="common">Snapping turtle</name>
    <name type="synonym">Testudo serpentina</name>
    <dbReference type="NCBI Taxonomy" id="8475"/>
    <lineage>
        <taxon>Eukaryota</taxon>
        <taxon>Metazoa</taxon>
        <taxon>Chordata</taxon>
        <taxon>Craniata</taxon>
        <taxon>Vertebrata</taxon>
        <taxon>Euteleostomi</taxon>
        <taxon>Archelosauria</taxon>
        <taxon>Testudinata</taxon>
        <taxon>Testudines</taxon>
        <taxon>Cryptodira</taxon>
        <taxon>Durocryptodira</taxon>
        <taxon>Americhelydia</taxon>
        <taxon>Chelydroidea</taxon>
        <taxon>Chelydridae</taxon>
        <taxon>Chelydra</taxon>
    </lineage>
</organism>
<evidence type="ECO:0000256" key="3">
    <source>
        <dbReference type="ARBA" id="ARBA00004554"/>
    </source>
</evidence>
<protein>
    <recommendedName>
        <fullName evidence="5">Chloride channel protein 2</fullName>
    </recommendedName>
</protein>
<dbReference type="GO" id="GO:0032591">
    <property type="term" value="C:dendritic spine membrane"/>
    <property type="evidence" value="ECO:0007669"/>
    <property type="project" value="UniProtKB-SubCell"/>
</dbReference>
<keyword evidence="16 24" id="KW-0472">Membrane</keyword>
<dbReference type="AlphaFoldDB" id="A0A8C3XNK5"/>
<dbReference type="Ensembl" id="ENSCSRT00000011610.1">
    <property type="protein sequence ID" value="ENSCSRP00000011187.1"/>
    <property type="gene ID" value="ENSCSRG00000007028.1"/>
</dbReference>
<feature type="transmembrane region" description="Helical" evidence="24">
    <location>
        <begin position="205"/>
        <end position="224"/>
    </location>
</feature>
<evidence type="ECO:0000256" key="18">
    <source>
        <dbReference type="ARBA" id="ARBA00023214"/>
    </source>
</evidence>
<dbReference type="PRINTS" id="PR01113">
    <property type="entry name" value="CLCHANNEL2"/>
</dbReference>
<comment type="subcellular location">
    <subcellularLocation>
        <location evidence="3">Basolateral cell membrane</location>
        <topology evidence="3">Multi-pass membrane protein</topology>
    </subcellularLocation>
    <subcellularLocation>
        <location evidence="2">Cell projection</location>
        <location evidence="2">Axon</location>
    </subcellularLocation>
    <subcellularLocation>
        <location evidence="1">Cell projection</location>
        <location evidence="1">Dendritic spine membrane</location>
        <topology evidence="1">Multi-pass membrane protein</topology>
    </subcellularLocation>
</comment>
<dbReference type="PANTHER" id="PTHR45720">
    <property type="entry name" value="CHLORIDE CHANNEL PROTEIN 2"/>
    <property type="match status" value="1"/>
</dbReference>
<dbReference type="PRINTS" id="PR00762">
    <property type="entry name" value="CLCHANNEL"/>
</dbReference>
<keyword evidence="20" id="KW-0966">Cell projection</keyword>
<keyword evidence="18" id="KW-0868">Chloride</keyword>
<keyword evidence="8" id="KW-0597">Phosphoprotein</keyword>
<keyword evidence="12 24" id="KW-1133">Transmembrane helix</keyword>
<keyword evidence="14" id="KW-0406">Ion transport</keyword>
<feature type="transmembrane region" description="Helical" evidence="24">
    <location>
        <begin position="272"/>
        <end position="292"/>
    </location>
</feature>
<feature type="transmembrane region" description="Helical" evidence="24">
    <location>
        <begin position="176"/>
        <end position="193"/>
    </location>
</feature>
<dbReference type="InterPro" id="IPR002244">
    <property type="entry name" value="Cl-channel-2"/>
</dbReference>
<evidence type="ECO:0000313" key="26">
    <source>
        <dbReference type="Ensembl" id="ENSCSRP00000011187.1"/>
    </source>
</evidence>
<evidence type="ECO:0000256" key="24">
    <source>
        <dbReference type="SAM" id="Phobius"/>
    </source>
</evidence>
<feature type="region of interest" description="Disordered" evidence="23">
    <location>
        <begin position="731"/>
        <end position="750"/>
    </location>
</feature>
<dbReference type="InterPro" id="IPR046342">
    <property type="entry name" value="CBS_dom_sf"/>
</dbReference>
<dbReference type="Pfam" id="PF00654">
    <property type="entry name" value="Voltage_CLC"/>
    <property type="match status" value="1"/>
</dbReference>
<evidence type="ECO:0000256" key="9">
    <source>
        <dbReference type="ARBA" id="ARBA00022692"/>
    </source>
</evidence>
<evidence type="ECO:0000256" key="8">
    <source>
        <dbReference type="ARBA" id="ARBA00022553"/>
    </source>
</evidence>
<feature type="region of interest" description="Disordered" evidence="23">
    <location>
        <begin position="650"/>
        <end position="719"/>
    </location>
</feature>
<dbReference type="GO" id="GO:0030424">
    <property type="term" value="C:axon"/>
    <property type="evidence" value="ECO:0007669"/>
    <property type="project" value="UniProtKB-SubCell"/>
</dbReference>
<dbReference type="InterPro" id="IPR017896">
    <property type="entry name" value="4Fe4S_Fe-S-bd"/>
</dbReference>
<evidence type="ECO:0000256" key="19">
    <source>
        <dbReference type="ARBA" id="ARBA00023257"/>
    </source>
</evidence>
<comment type="similarity">
    <text evidence="4">Belongs to the chloride channel (TC 2.A.49) family. ClC-2/CLCN2 subfamily.</text>
</comment>
<keyword evidence="10" id="KW-0677">Repeat</keyword>
<reference evidence="26" key="2">
    <citation type="submission" date="2025-09" db="UniProtKB">
        <authorList>
            <consortium name="Ensembl"/>
        </authorList>
    </citation>
    <scope>IDENTIFICATION</scope>
</reference>
<keyword evidence="11" id="KW-0851">Voltage-gated channel</keyword>
<keyword evidence="7" id="KW-1003">Cell membrane</keyword>
<evidence type="ECO:0000256" key="1">
    <source>
        <dbReference type="ARBA" id="ARBA00004332"/>
    </source>
</evidence>
<dbReference type="CDD" id="cd03683">
    <property type="entry name" value="ClC_1_like"/>
    <property type="match status" value="1"/>
</dbReference>
<evidence type="ECO:0000256" key="10">
    <source>
        <dbReference type="ARBA" id="ARBA00022737"/>
    </source>
</evidence>